<evidence type="ECO:0000256" key="1">
    <source>
        <dbReference type="ARBA" id="ARBA00004123"/>
    </source>
</evidence>
<dbReference type="GO" id="GO:0005634">
    <property type="term" value="C:nucleus"/>
    <property type="evidence" value="ECO:0007669"/>
    <property type="project" value="UniProtKB-SubCell"/>
</dbReference>
<feature type="non-terminal residue" evidence="10">
    <location>
        <position position="137"/>
    </location>
</feature>
<evidence type="ECO:0000256" key="7">
    <source>
        <dbReference type="ARBA" id="ARBA00025735"/>
    </source>
</evidence>
<dbReference type="OrthoDB" id="2274804at2759"/>
<feature type="domain" description="Centromere protein H C-terminal" evidence="9">
    <location>
        <begin position="2"/>
        <end position="137"/>
    </location>
</feature>
<keyword evidence="3" id="KW-0158">Chromosome</keyword>
<dbReference type="Pfam" id="PF05837">
    <property type="entry name" value="CENP-H"/>
    <property type="match status" value="1"/>
</dbReference>
<name>A0A7K9HV47_9PICI</name>
<feature type="coiled-coil region" evidence="8">
    <location>
        <begin position="84"/>
        <end position="125"/>
    </location>
</feature>
<evidence type="ECO:0000256" key="4">
    <source>
        <dbReference type="ARBA" id="ARBA00022838"/>
    </source>
</evidence>
<sequence length="137" mass="15951">ATEHLEKDVEDVKGSFHNKTLALQRIQLGIALKNKMMQNDDDSRLIVKTMKQIVKLSNTIIENQQKTREKEEKLIGIKRKRLSLKKAEQEKAQQIHTMMKKQNEEQASMEESEALEKILNSLKKERDITTVIQNVLQ</sequence>
<dbReference type="GO" id="GO:0051382">
    <property type="term" value="P:kinetochore assembly"/>
    <property type="evidence" value="ECO:0007669"/>
    <property type="project" value="InterPro"/>
</dbReference>
<keyword evidence="5" id="KW-0539">Nucleus</keyword>
<dbReference type="PANTHER" id="PTHR48122">
    <property type="entry name" value="CENTROMERE PROTEIN H"/>
    <property type="match status" value="1"/>
</dbReference>
<keyword evidence="8" id="KW-0175">Coiled coil</keyword>
<keyword evidence="4" id="KW-0995">Kinetochore</keyword>
<dbReference type="InterPro" id="IPR040034">
    <property type="entry name" value="CENP-H"/>
</dbReference>
<proteinExistence type="inferred from homology"/>
<evidence type="ECO:0000259" key="9">
    <source>
        <dbReference type="Pfam" id="PF05837"/>
    </source>
</evidence>
<evidence type="ECO:0000313" key="11">
    <source>
        <dbReference type="Proteomes" id="UP000534107"/>
    </source>
</evidence>
<dbReference type="Proteomes" id="UP000534107">
    <property type="component" value="Unassembled WGS sequence"/>
</dbReference>
<comment type="caution">
    <text evidence="10">The sequence shown here is derived from an EMBL/GenBank/DDBJ whole genome shotgun (WGS) entry which is preliminary data.</text>
</comment>
<dbReference type="AlphaFoldDB" id="A0A7K9HV47"/>
<dbReference type="InterPro" id="IPR008426">
    <property type="entry name" value="CENP-H_C"/>
</dbReference>
<feature type="non-terminal residue" evidence="10">
    <location>
        <position position="1"/>
    </location>
</feature>
<evidence type="ECO:0000256" key="5">
    <source>
        <dbReference type="ARBA" id="ARBA00023242"/>
    </source>
</evidence>
<dbReference type="GO" id="GO:0007059">
    <property type="term" value="P:chromosome segregation"/>
    <property type="evidence" value="ECO:0007669"/>
    <property type="project" value="TreeGrafter"/>
</dbReference>
<keyword evidence="6" id="KW-0137">Centromere</keyword>
<evidence type="ECO:0000256" key="3">
    <source>
        <dbReference type="ARBA" id="ARBA00022454"/>
    </source>
</evidence>
<dbReference type="EMBL" id="VWZO01012204">
    <property type="protein sequence ID" value="NXH16815.1"/>
    <property type="molecule type" value="Genomic_DNA"/>
</dbReference>
<evidence type="ECO:0000313" key="10">
    <source>
        <dbReference type="EMBL" id="NXH16815.1"/>
    </source>
</evidence>
<accession>A0A7K9HV47</accession>
<dbReference type="PANTHER" id="PTHR48122:SF1">
    <property type="entry name" value="CENTROMERE PROTEIN H"/>
    <property type="match status" value="1"/>
</dbReference>
<keyword evidence="11" id="KW-1185">Reference proteome</keyword>
<dbReference type="GO" id="GO:0043515">
    <property type="term" value="F:kinetochore binding"/>
    <property type="evidence" value="ECO:0007669"/>
    <property type="project" value="TreeGrafter"/>
</dbReference>
<dbReference type="GO" id="GO:0000776">
    <property type="term" value="C:kinetochore"/>
    <property type="evidence" value="ECO:0007669"/>
    <property type="project" value="UniProtKB-KW"/>
</dbReference>
<dbReference type="GO" id="GO:0007052">
    <property type="term" value="P:mitotic spindle organization"/>
    <property type="evidence" value="ECO:0007669"/>
    <property type="project" value="TreeGrafter"/>
</dbReference>
<evidence type="ECO:0000256" key="2">
    <source>
        <dbReference type="ARBA" id="ARBA00004629"/>
    </source>
</evidence>
<reference evidence="10 11" key="1">
    <citation type="submission" date="2019-09" db="EMBL/GenBank/DDBJ databases">
        <title>Bird 10,000 Genomes (B10K) Project - Family phase.</title>
        <authorList>
            <person name="Zhang G."/>
        </authorList>
    </citation>
    <scope>NUCLEOTIDE SEQUENCE [LARGE SCALE GENOMIC DNA]</scope>
    <source>
        <strain evidence="10">B10K-DU-001-16</strain>
        <tissue evidence="10">Muscle</tissue>
    </source>
</reference>
<evidence type="ECO:0000256" key="6">
    <source>
        <dbReference type="ARBA" id="ARBA00023328"/>
    </source>
</evidence>
<comment type="subcellular location">
    <subcellularLocation>
        <location evidence="2">Chromosome</location>
        <location evidence="2">Centromere</location>
        <location evidence="2">Kinetochore</location>
    </subcellularLocation>
    <subcellularLocation>
        <location evidence="1">Nucleus</location>
    </subcellularLocation>
</comment>
<organism evidence="10 11">
    <name type="scientific">Bucco capensis</name>
    <name type="common">collared puffbird</name>
    <dbReference type="NCBI Taxonomy" id="135168"/>
    <lineage>
        <taxon>Eukaryota</taxon>
        <taxon>Metazoa</taxon>
        <taxon>Chordata</taxon>
        <taxon>Craniata</taxon>
        <taxon>Vertebrata</taxon>
        <taxon>Euteleostomi</taxon>
        <taxon>Archelosauria</taxon>
        <taxon>Archosauria</taxon>
        <taxon>Dinosauria</taxon>
        <taxon>Saurischia</taxon>
        <taxon>Theropoda</taxon>
        <taxon>Coelurosauria</taxon>
        <taxon>Aves</taxon>
        <taxon>Neognathae</taxon>
        <taxon>Neoaves</taxon>
        <taxon>Telluraves</taxon>
        <taxon>Coraciimorphae</taxon>
        <taxon>Piciformes</taxon>
        <taxon>Bucconidae</taxon>
        <taxon>Bucco</taxon>
    </lineage>
</organism>
<evidence type="ECO:0000256" key="8">
    <source>
        <dbReference type="SAM" id="Coils"/>
    </source>
</evidence>
<gene>
    <name evidence="10" type="primary">Cenph</name>
    <name evidence="10" type="ORF">BUCCAP_R04167</name>
</gene>
<comment type="similarity">
    <text evidence="7">Belongs to the CENP-H/MCM16 family.</text>
</comment>
<protein>
    <submittedName>
        <fullName evidence="10">CENPH protein</fullName>
    </submittedName>
</protein>